<keyword evidence="2" id="KW-0680">Restriction system</keyword>
<dbReference type="CDD" id="cd17278">
    <property type="entry name" value="RMtype1_S_LdeBORF1052P-TRD2-CR2"/>
    <property type="match status" value="1"/>
</dbReference>
<dbReference type="Gene3D" id="3.90.220.20">
    <property type="entry name" value="DNA methylase specificity domains"/>
    <property type="match status" value="2"/>
</dbReference>
<organism evidence="5 6">
    <name type="scientific">Desulfomicrobium norvegicum (strain DSM 1741 / NCIMB 8310)</name>
    <name type="common">Desulfovibrio baculatus (strain Norway 4)</name>
    <name type="synonym">Desulfovibrio desulfuricans (strain Norway 4)</name>
    <dbReference type="NCBI Taxonomy" id="52561"/>
    <lineage>
        <taxon>Bacteria</taxon>
        <taxon>Pseudomonadati</taxon>
        <taxon>Thermodesulfobacteriota</taxon>
        <taxon>Desulfovibrionia</taxon>
        <taxon>Desulfovibrionales</taxon>
        <taxon>Desulfomicrobiaceae</taxon>
        <taxon>Desulfomicrobium</taxon>
    </lineage>
</organism>
<reference evidence="5 6" key="1">
    <citation type="submission" date="2016-10" db="EMBL/GenBank/DDBJ databases">
        <authorList>
            <person name="Varghese N."/>
            <person name="Submissions S."/>
        </authorList>
    </citation>
    <scope>NUCLEOTIDE SEQUENCE [LARGE SCALE GENOMIC DNA]</scope>
    <source>
        <strain evidence="5 6">DSM 1741</strain>
    </source>
</reference>
<dbReference type="PANTHER" id="PTHR30408:SF13">
    <property type="entry name" value="TYPE I RESTRICTION ENZYME HINDI SPECIFICITY SUBUNIT"/>
    <property type="match status" value="1"/>
</dbReference>
<evidence type="ECO:0000313" key="6">
    <source>
        <dbReference type="Proteomes" id="UP000199581"/>
    </source>
</evidence>
<dbReference type="Proteomes" id="UP000199581">
    <property type="component" value="Unassembled WGS sequence"/>
</dbReference>
<dbReference type="AlphaFoldDB" id="A0A8G2C6B7"/>
<feature type="domain" description="Type I restriction modification DNA specificity" evidence="4">
    <location>
        <begin position="2"/>
        <end position="179"/>
    </location>
</feature>
<evidence type="ECO:0000256" key="3">
    <source>
        <dbReference type="ARBA" id="ARBA00023125"/>
    </source>
</evidence>
<dbReference type="RefSeq" id="WP_092194679.1">
    <property type="nucleotide sequence ID" value="NZ_FOTO01000025.1"/>
</dbReference>
<dbReference type="InterPro" id="IPR000055">
    <property type="entry name" value="Restrct_endonuc_typeI_TRD"/>
</dbReference>
<accession>A0A8G2C6B7</accession>
<comment type="similarity">
    <text evidence="1">Belongs to the type-I restriction system S methylase family.</text>
</comment>
<dbReference type="EMBL" id="FOTO01000025">
    <property type="protein sequence ID" value="SFM23792.1"/>
    <property type="molecule type" value="Genomic_DNA"/>
</dbReference>
<evidence type="ECO:0000313" key="5">
    <source>
        <dbReference type="EMBL" id="SFM23792.1"/>
    </source>
</evidence>
<dbReference type="Pfam" id="PF01420">
    <property type="entry name" value="Methylase_S"/>
    <property type="match status" value="1"/>
</dbReference>
<dbReference type="SUPFAM" id="SSF116734">
    <property type="entry name" value="DNA methylase specificity domain"/>
    <property type="match status" value="2"/>
</dbReference>
<keyword evidence="3" id="KW-0238">DNA-binding</keyword>
<evidence type="ECO:0000256" key="2">
    <source>
        <dbReference type="ARBA" id="ARBA00022747"/>
    </source>
</evidence>
<protein>
    <submittedName>
        <fullName evidence="5">Type I restriction enzyme, S subunit</fullName>
    </submittedName>
</protein>
<dbReference type="GO" id="GO:0003677">
    <property type="term" value="F:DNA binding"/>
    <property type="evidence" value="ECO:0007669"/>
    <property type="project" value="UniProtKB-KW"/>
</dbReference>
<evidence type="ECO:0000256" key="1">
    <source>
        <dbReference type="ARBA" id="ARBA00010923"/>
    </source>
</evidence>
<dbReference type="PANTHER" id="PTHR30408">
    <property type="entry name" value="TYPE-1 RESTRICTION ENZYME ECOKI SPECIFICITY PROTEIN"/>
    <property type="match status" value="1"/>
</dbReference>
<keyword evidence="6" id="KW-1185">Reference proteome</keyword>
<dbReference type="GO" id="GO:0009307">
    <property type="term" value="P:DNA restriction-modification system"/>
    <property type="evidence" value="ECO:0007669"/>
    <property type="project" value="UniProtKB-KW"/>
</dbReference>
<dbReference type="InterPro" id="IPR052021">
    <property type="entry name" value="Type-I_RS_S_subunit"/>
</dbReference>
<sequence>MKWPTTKLGEVCRVTPGFAFKSESFQSIGIPVVKIGSIRDDYTVDVTDAQCLPMDLFSDKLQKFVLKDRDIVLAMTGATAGKLGRIRTSCDLLLNQRVAKIESTKANPDFIWFALSSKKYRELFFSIAGGAAQPNMSGSQIESVEIPLPPIQSQQCIARILSAYDNLIANNQSRMELLEKAARSIYEEWFVRLRFPGHEHTPFQDDIPKKWERKALITICPDLREAVLPTNLEPGTPYIGLEHMPRRSITLFEWGTSEDVTSTKLKYQAGDILFGKIRPYFHKVGFALTDGVTSSDAIVLRPIDNLYYIFSLLTVSSDWFVSIVSKTAKEGSKMPRADWKLMEKHTLSIPPRSLLEALNETVQPILDQLRTLALQNQKLRIARDLLLPRLMSGEIEV</sequence>
<evidence type="ECO:0000259" key="4">
    <source>
        <dbReference type="Pfam" id="PF01420"/>
    </source>
</evidence>
<proteinExistence type="inferred from homology"/>
<dbReference type="OrthoDB" id="9798929at2"/>
<dbReference type="InterPro" id="IPR044946">
    <property type="entry name" value="Restrct_endonuc_typeI_TRD_sf"/>
</dbReference>
<gene>
    <name evidence="5" type="ORF">SAMN05421830_1252</name>
</gene>
<name>A0A8G2C6B7_DESNO</name>
<comment type="caution">
    <text evidence="5">The sequence shown here is derived from an EMBL/GenBank/DDBJ whole genome shotgun (WGS) entry which is preliminary data.</text>
</comment>